<dbReference type="PROSITE" id="PS51257">
    <property type="entry name" value="PROKAR_LIPOPROTEIN"/>
    <property type="match status" value="1"/>
</dbReference>
<name>A0A9X2L856_9PROT</name>
<evidence type="ECO:0000256" key="1">
    <source>
        <dbReference type="SAM" id="MobiDB-lite"/>
    </source>
</evidence>
<comment type="caution">
    <text evidence="2">The sequence shown here is derived from an EMBL/GenBank/DDBJ whole genome shotgun (WGS) entry which is preliminary data.</text>
</comment>
<organism evidence="2 3">
    <name type="scientific">Parvularcula maris</name>
    <dbReference type="NCBI Taxonomy" id="2965077"/>
    <lineage>
        <taxon>Bacteria</taxon>
        <taxon>Pseudomonadati</taxon>
        <taxon>Pseudomonadota</taxon>
        <taxon>Alphaproteobacteria</taxon>
        <taxon>Parvularculales</taxon>
        <taxon>Parvularculaceae</taxon>
        <taxon>Parvularcula</taxon>
    </lineage>
</organism>
<evidence type="ECO:0000313" key="2">
    <source>
        <dbReference type="EMBL" id="MCQ8184851.1"/>
    </source>
</evidence>
<feature type="region of interest" description="Disordered" evidence="1">
    <location>
        <begin position="21"/>
        <end position="61"/>
    </location>
</feature>
<dbReference type="Pfam" id="PF08811">
    <property type="entry name" value="DUF1800"/>
    <property type="match status" value="1"/>
</dbReference>
<dbReference type="Proteomes" id="UP001142610">
    <property type="component" value="Unassembled WGS sequence"/>
</dbReference>
<dbReference type="PANTHER" id="PTHR43737">
    <property type="entry name" value="BLL7424 PROTEIN"/>
    <property type="match status" value="1"/>
</dbReference>
<evidence type="ECO:0000313" key="3">
    <source>
        <dbReference type="Proteomes" id="UP001142610"/>
    </source>
</evidence>
<dbReference type="PANTHER" id="PTHR43737:SF1">
    <property type="entry name" value="DUF1501 DOMAIN-CONTAINING PROTEIN"/>
    <property type="match status" value="1"/>
</dbReference>
<gene>
    <name evidence="2" type="ORF">NOG11_05555</name>
</gene>
<reference evidence="2" key="1">
    <citation type="submission" date="2022-07" db="EMBL/GenBank/DDBJ databases">
        <title>Parvularcula maris sp. nov., an algicidal bacterium isolated from seawater.</title>
        <authorList>
            <person name="Li F."/>
        </authorList>
    </citation>
    <scope>NUCLEOTIDE SEQUENCE</scope>
    <source>
        <strain evidence="2">BGMRC 0090</strain>
    </source>
</reference>
<dbReference type="EMBL" id="JANIBC010000002">
    <property type="protein sequence ID" value="MCQ8184851.1"/>
    <property type="molecule type" value="Genomic_DNA"/>
</dbReference>
<dbReference type="RefSeq" id="WP_256618701.1">
    <property type="nucleotide sequence ID" value="NZ_JANIBC010000002.1"/>
</dbReference>
<dbReference type="AlphaFoldDB" id="A0A9X2L856"/>
<accession>A0A9X2L856</accession>
<proteinExistence type="predicted"/>
<sequence length="579" mass="63956">MFSSRILMGAACAALLTGCQGGGSSEGEVPQERTDAPVETPAQKVEVDPPIPPSPSDKMSQGEAVAFSQQAAFGASSSELDELRQIGPEEWIERQIDTPRLPYTLRVQGMEESPRARDFQVFFWERAIHGDDQLRQRMTFALSQIVVIGVTDGTLSKSRESFALYADLLNREALGNYCDLIKKVTYTPSMGQYLTHLGNRKADPERGYVPDENYAREVMQLFTIGLDELDSAGRSQGRPSFTEEDVEALAAVMTGLSWQGTDFNRPKVSEDNRYRPMAAFDEYHEDEPKVFLGRSISFGANAEASIDEALTHLLSHPNVAPFISKQLIQKLVSSNPSPDYVRRVAEAFEAGRYTMASGATVGTGKRCDMAATAAAILLDEEARTPGLNPDGGKLRSPILRLASFLRAYRRDNEVSREGVAPYAWQLQWLSDGLKLGHNAFASPSVFNFYRPGYVAPGTASAEAGLVAPEFQIETAPASVGYINLIADYAYAARTSDTQPDMLLLNYDRLDSLADDPEKLVAEIERVLIGRRLQEEVRQDILRAVDLVWYGGDKPERGLANRRRIALTMALTSPDYMVQR</sequence>
<keyword evidence="3" id="KW-1185">Reference proteome</keyword>
<protein>
    <submittedName>
        <fullName evidence="2">DUF1800 domain-containing protein</fullName>
    </submittedName>
</protein>
<dbReference type="InterPro" id="IPR014917">
    <property type="entry name" value="DUF1800"/>
</dbReference>